<feature type="signal peptide" evidence="1">
    <location>
        <begin position="1"/>
        <end position="19"/>
    </location>
</feature>
<name>A0AAD7Z0U6_MYTSE</name>
<dbReference type="AlphaFoldDB" id="A0AAD7Z0U6"/>
<organism evidence="2 3">
    <name type="scientific">Mythimna separata</name>
    <name type="common">Oriental armyworm</name>
    <name type="synonym">Pseudaletia separata</name>
    <dbReference type="NCBI Taxonomy" id="271217"/>
    <lineage>
        <taxon>Eukaryota</taxon>
        <taxon>Metazoa</taxon>
        <taxon>Ecdysozoa</taxon>
        <taxon>Arthropoda</taxon>
        <taxon>Hexapoda</taxon>
        <taxon>Insecta</taxon>
        <taxon>Pterygota</taxon>
        <taxon>Neoptera</taxon>
        <taxon>Endopterygota</taxon>
        <taxon>Lepidoptera</taxon>
        <taxon>Glossata</taxon>
        <taxon>Ditrysia</taxon>
        <taxon>Noctuoidea</taxon>
        <taxon>Noctuidae</taxon>
        <taxon>Noctuinae</taxon>
        <taxon>Hadenini</taxon>
        <taxon>Mythimna</taxon>
    </lineage>
</organism>
<proteinExistence type="predicted"/>
<protein>
    <submittedName>
        <fullName evidence="2">Uncharacterized protein</fullName>
    </submittedName>
</protein>
<accession>A0AAD7Z0U6</accession>
<evidence type="ECO:0000256" key="1">
    <source>
        <dbReference type="SAM" id="SignalP"/>
    </source>
</evidence>
<dbReference type="EMBL" id="JARGEI010000002">
    <property type="protein sequence ID" value="KAJ8735949.1"/>
    <property type="molecule type" value="Genomic_DNA"/>
</dbReference>
<gene>
    <name evidence="2" type="ORF">PYW07_007569</name>
</gene>
<keyword evidence="3" id="KW-1185">Reference proteome</keyword>
<comment type="caution">
    <text evidence="2">The sequence shown here is derived from an EMBL/GenBank/DDBJ whole genome shotgun (WGS) entry which is preliminary data.</text>
</comment>
<reference evidence="2" key="1">
    <citation type="submission" date="2023-03" db="EMBL/GenBank/DDBJ databases">
        <title>Chromosome-level genomes of two armyworms, Mythimna separata and Mythimna loreyi, provide insights into the biosynthesis and reception of sex pheromones.</title>
        <authorList>
            <person name="Zhao H."/>
        </authorList>
    </citation>
    <scope>NUCLEOTIDE SEQUENCE</scope>
    <source>
        <strain evidence="2">BeijingLab</strain>
        <tissue evidence="2">Pupa</tissue>
    </source>
</reference>
<dbReference type="Proteomes" id="UP001231518">
    <property type="component" value="Chromosome 2"/>
</dbReference>
<evidence type="ECO:0000313" key="3">
    <source>
        <dbReference type="Proteomes" id="UP001231518"/>
    </source>
</evidence>
<sequence>MCSTRVLVLLALLVGGAHCFSWDIVVGDEKQLNFYLNGTLTHAEQIPHAAQIRSVTYDPVRFRVLFADKNSKISSFDLSTRKTQHLFTKKTSEDVAVSLAYDPVSQFYSCTMPIGYTRSH</sequence>
<dbReference type="SUPFAM" id="SSF101908">
    <property type="entry name" value="Putative isomerase YbhE"/>
    <property type="match status" value="1"/>
</dbReference>
<evidence type="ECO:0000313" key="2">
    <source>
        <dbReference type="EMBL" id="KAJ8735949.1"/>
    </source>
</evidence>
<keyword evidence="1" id="KW-0732">Signal</keyword>
<feature type="chain" id="PRO_5042286543" evidence="1">
    <location>
        <begin position="20"/>
        <end position="120"/>
    </location>
</feature>